<accession>A0A0C2XCG6</accession>
<name>A0A0C2XCG6_AMAMK</name>
<dbReference type="Proteomes" id="UP000054549">
    <property type="component" value="Unassembled WGS sequence"/>
</dbReference>
<gene>
    <name evidence="1" type="ORF">M378DRAFT_326456</name>
</gene>
<evidence type="ECO:0000313" key="2">
    <source>
        <dbReference type="Proteomes" id="UP000054549"/>
    </source>
</evidence>
<keyword evidence="2" id="KW-1185">Reference proteome</keyword>
<sequence>MYWPHTFAKELVTAPKTRRTVIVSKVNVWMAAKTRRSSLEQQHTTHRVTVHLNFFSVKIEDGINVDSVPQAPYSVPNPVKVFLSIGVVNTFDHINRCCFLQDDMSNHCIEPFSPSYRHYYSYAVLAGVCIVR</sequence>
<dbReference type="HOGENOM" id="CLU_1916533_0_0_1"/>
<dbReference type="InParanoid" id="A0A0C2XCG6"/>
<dbReference type="EMBL" id="KN818233">
    <property type="protein sequence ID" value="KIL67076.1"/>
    <property type="molecule type" value="Genomic_DNA"/>
</dbReference>
<organism evidence="1 2">
    <name type="scientific">Amanita muscaria (strain Koide BX008)</name>
    <dbReference type="NCBI Taxonomy" id="946122"/>
    <lineage>
        <taxon>Eukaryota</taxon>
        <taxon>Fungi</taxon>
        <taxon>Dikarya</taxon>
        <taxon>Basidiomycota</taxon>
        <taxon>Agaricomycotina</taxon>
        <taxon>Agaricomycetes</taxon>
        <taxon>Agaricomycetidae</taxon>
        <taxon>Agaricales</taxon>
        <taxon>Pluteineae</taxon>
        <taxon>Amanitaceae</taxon>
        <taxon>Amanita</taxon>
    </lineage>
</organism>
<proteinExistence type="predicted"/>
<protein>
    <submittedName>
        <fullName evidence="1">Uncharacterized protein</fullName>
    </submittedName>
</protein>
<dbReference type="AlphaFoldDB" id="A0A0C2XCG6"/>
<evidence type="ECO:0000313" key="1">
    <source>
        <dbReference type="EMBL" id="KIL67076.1"/>
    </source>
</evidence>
<reference evidence="1 2" key="1">
    <citation type="submission" date="2014-04" db="EMBL/GenBank/DDBJ databases">
        <title>Evolutionary Origins and Diversification of the Mycorrhizal Mutualists.</title>
        <authorList>
            <consortium name="DOE Joint Genome Institute"/>
            <consortium name="Mycorrhizal Genomics Consortium"/>
            <person name="Kohler A."/>
            <person name="Kuo A."/>
            <person name="Nagy L.G."/>
            <person name="Floudas D."/>
            <person name="Copeland A."/>
            <person name="Barry K.W."/>
            <person name="Cichocki N."/>
            <person name="Veneault-Fourrey C."/>
            <person name="LaButti K."/>
            <person name="Lindquist E.A."/>
            <person name="Lipzen A."/>
            <person name="Lundell T."/>
            <person name="Morin E."/>
            <person name="Murat C."/>
            <person name="Riley R."/>
            <person name="Ohm R."/>
            <person name="Sun H."/>
            <person name="Tunlid A."/>
            <person name="Henrissat B."/>
            <person name="Grigoriev I.V."/>
            <person name="Hibbett D.S."/>
            <person name="Martin F."/>
        </authorList>
    </citation>
    <scope>NUCLEOTIDE SEQUENCE [LARGE SCALE GENOMIC DNA]</scope>
    <source>
        <strain evidence="1 2">Koide BX008</strain>
    </source>
</reference>